<evidence type="ECO:0000313" key="16">
    <source>
        <dbReference type="Proteomes" id="UP000283586"/>
    </source>
</evidence>
<dbReference type="PRINTS" id="PR00725">
    <property type="entry name" value="DADACBPTASE1"/>
</dbReference>
<keyword evidence="2" id="KW-0732">Signal</keyword>
<keyword evidence="12" id="KW-0645">Protease</keyword>
<evidence type="ECO:0000313" key="15">
    <source>
        <dbReference type="Proteomes" id="UP000095350"/>
    </source>
</evidence>
<dbReference type="STRING" id="166486.ERS852572_02147"/>
<proteinExistence type="inferred from homology"/>
<keyword evidence="10" id="KW-0472">Membrane</keyword>
<dbReference type="GO" id="GO:0009252">
    <property type="term" value="P:peptidoglycan biosynthetic process"/>
    <property type="evidence" value="ECO:0007669"/>
    <property type="project" value="UniProtKB-KW"/>
</dbReference>
<keyword evidence="6" id="KW-0961">Cell wall biogenesis/degradation</keyword>
<accession>A0A173UJ58</accession>
<dbReference type="EMBL" id="QRQN01000015">
    <property type="protein sequence ID" value="RHN06652.1"/>
    <property type="molecule type" value="Genomic_DNA"/>
</dbReference>
<evidence type="ECO:0000256" key="6">
    <source>
        <dbReference type="ARBA" id="ARBA00023316"/>
    </source>
</evidence>
<dbReference type="Proteomes" id="UP000284465">
    <property type="component" value="Unassembled WGS sequence"/>
</dbReference>
<dbReference type="OrthoDB" id="9791132at2"/>
<dbReference type="Proteomes" id="UP000095350">
    <property type="component" value="Unassembled WGS sequence"/>
</dbReference>
<evidence type="ECO:0000256" key="3">
    <source>
        <dbReference type="ARBA" id="ARBA00022801"/>
    </source>
</evidence>
<evidence type="ECO:0000259" key="11">
    <source>
        <dbReference type="Pfam" id="PF00768"/>
    </source>
</evidence>
<dbReference type="RefSeq" id="WP_055194577.1">
    <property type="nucleotide sequence ID" value="NZ_CABIYH010000015.1"/>
</dbReference>
<dbReference type="GO" id="GO:0006508">
    <property type="term" value="P:proteolysis"/>
    <property type="evidence" value="ECO:0007669"/>
    <property type="project" value="InterPro"/>
</dbReference>
<evidence type="ECO:0000313" key="17">
    <source>
        <dbReference type="Proteomes" id="UP000284465"/>
    </source>
</evidence>
<dbReference type="GO" id="GO:0071555">
    <property type="term" value="P:cell wall organization"/>
    <property type="evidence" value="ECO:0007669"/>
    <property type="project" value="UniProtKB-KW"/>
</dbReference>
<gene>
    <name evidence="12" type="primary">dacB_3</name>
    <name evidence="13" type="ORF">DW927_08835</name>
    <name evidence="14" type="ORF">DWZ31_12635</name>
    <name evidence="12" type="ORF">ERS852572_02147</name>
</gene>
<keyword evidence="5" id="KW-0573">Peptidoglycan synthesis</keyword>
<feature type="domain" description="Peptidase S11 D-alanyl-D-alanine carboxypeptidase A N-terminal" evidence="11">
    <location>
        <begin position="41"/>
        <end position="274"/>
    </location>
</feature>
<evidence type="ECO:0000256" key="2">
    <source>
        <dbReference type="ARBA" id="ARBA00022729"/>
    </source>
</evidence>
<dbReference type="GO" id="GO:0009002">
    <property type="term" value="F:serine-type D-Ala-D-Ala carboxypeptidase activity"/>
    <property type="evidence" value="ECO:0007669"/>
    <property type="project" value="UniProtKB-EC"/>
</dbReference>
<organism evidence="12 15">
    <name type="scientific">Roseburia intestinalis</name>
    <dbReference type="NCBI Taxonomy" id="166486"/>
    <lineage>
        <taxon>Bacteria</taxon>
        <taxon>Bacillati</taxon>
        <taxon>Bacillota</taxon>
        <taxon>Clostridia</taxon>
        <taxon>Lachnospirales</taxon>
        <taxon>Lachnospiraceae</taxon>
        <taxon>Roseburia</taxon>
    </lineage>
</organism>
<keyword evidence="3 12" id="KW-0378">Hydrolase</keyword>
<dbReference type="AlphaFoldDB" id="A0A173UJ58"/>
<keyword evidence="10" id="KW-0812">Transmembrane</keyword>
<dbReference type="Pfam" id="PF00768">
    <property type="entry name" value="Peptidase_S11"/>
    <property type="match status" value="1"/>
</dbReference>
<protein>
    <submittedName>
        <fullName evidence="12 13">D-alanyl-D-alanine carboxypeptidase</fullName>
        <ecNumber evidence="12">3.4.16.4</ecNumber>
    </submittedName>
</protein>
<evidence type="ECO:0000256" key="1">
    <source>
        <dbReference type="ARBA" id="ARBA00007164"/>
    </source>
</evidence>
<evidence type="ECO:0000256" key="8">
    <source>
        <dbReference type="PIRSR" id="PIRSR618044-2"/>
    </source>
</evidence>
<dbReference type="PANTHER" id="PTHR21581">
    <property type="entry name" value="D-ALANYL-D-ALANINE CARBOXYPEPTIDASE"/>
    <property type="match status" value="1"/>
</dbReference>
<dbReference type="SUPFAM" id="SSF56601">
    <property type="entry name" value="beta-lactamase/transpeptidase-like"/>
    <property type="match status" value="1"/>
</dbReference>
<feature type="active site" description="Acyl-ester intermediate" evidence="7">
    <location>
        <position position="73"/>
    </location>
</feature>
<sequence length="468" mass="52878">MRYKIDRNHKITRFLCLLLGMILLTGSMCIPVYAAEYWPEGPEVVSPNVIVMEASTGTVLYDCDSLEAHYPASITKIMTTLIALENSDLNDIVTFSDAAIDNTEGSGIARDYGEQMTMEQCLYAVMLASANECAYAVAEHVGGTIENFVAMMNEKAKELGCQNTHFANPHGLHDENHYTCCYDMALIARAAYQNETFRIIVGTARYTIPPTNKHAEQTDLQNHNEMLYPFQTNKYVYDGCTGGKTGYTNAANSTLVTYAERDGMTLICVVMNTQSPNQWLDSRNLFDYCFDNFQLFNIAENETNYTSAEQKNAGTLNTNEPFVDIDKDAGIVLPKTAEFSDATSKIVYDDVTNDTVGTIEYTYAGHEVGKADIVKTNVQVPEYKFSNQTDVSEEAQTEETEHVSKIQIRMSTIITVVVVVLVLLVLGIIIKKVADNFYIIKHNFEVRKEHKRLFKREKKRNKRRRRRR</sequence>
<evidence type="ECO:0000256" key="10">
    <source>
        <dbReference type="SAM" id="Phobius"/>
    </source>
</evidence>
<dbReference type="PANTHER" id="PTHR21581:SF33">
    <property type="entry name" value="D-ALANYL-D-ALANINE CARBOXYPEPTIDASE DACB"/>
    <property type="match status" value="1"/>
</dbReference>
<dbReference type="EMBL" id="CYXZ01000015">
    <property type="protein sequence ID" value="CUN15031.1"/>
    <property type="molecule type" value="Genomic_DNA"/>
</dbReference>
<evidence type="ECO:0000256" key="5">
    <source>
        <dbReference type="ARBA" id="ARBA00022984"/>
    </source>
</evidence>
<evidence type="ECO:0000256" key="7">
    <source>
        <dbReference type="PIRSR" id="PIRSR618044-1"/>
    </source>
</evidence>
<keyword evidence="10" id="KW-1133">Transmembrane helix</keyword>
<dbReference type="Gene3D" id="3.40.710.10">
    <property type="entry name" value="DD-peptidase/beta-lactamase superfamily"/>
    <property type="match status" value="1"/>
</dbReference>
<dbReference type="PaxDb" id="166486-ERS852572_02147"/>
<dbReference type="EMBL" id="QSFP01000008">
    <property type="protein sequence ID" value="RHA67424.1"/>
    <property type="molecule type" value="Genomic_DNA"/>
</dbReference>
<feature type="transmembrane region" description="Helical" evidence="10">
    <location>
        <begin position="410"/>
        <end position="430"/>
    </location>
</feature>
<evidence type="ECO:0000256" key="4">
    <source>
        <dbReference type="ARBA" id="ARBA00022960"/>
    </source>
</evidence>
<dbReference type="EC" id="3.4.16.4" evidence="12"/>
<feature type="active site" description="Proton acceptor" evidence="7">
    <location>
        <position position="76"/>
    </location>
</feature>
<reference evidence="12 15" key="1">
    <citation type="submission" date="2015-09" db="EMBL/GenBank/DDBJ databases">
        <authorList>
            <consortium name="Pathogen Informatics"/>
        </authorList>
    </citation>
    <scope>NUCLEOTIDE SEQUENCE [LARGE SCALE GENOMIC DNA]</scope>
    <source>
        <strain evidence="12 15">2789STDY5834960</strain>
    </source>
</reference>
<feature type="binding site" evidence="8">
    <location>
        <position position="244"/>
    </location>
    <ligand>
        <name>substrate</name>
    </ligand>
</feature>
<evidence type="ECO:0000313" key="14">
    <source>
        <dbReference type="EMBL" id="RHN06652.1"/>
    </source>
</evidence>
<dbReference type="InterPro" id="IPR012338">
    <property type="entry name" value="Beta-lactam/transpept-like"/>
</dbReference>
<keyword evidence="4" id="KW-0133">Cell shape</keyword>
<feature type="active site" evidence="7">
    <location>
        <position position="129"/>
    </location>
</feature>
<name>A0A173UJ58_9FIRM</name>
<dbReference type="GO" id="GO:0008360">
    <property type="term" value="P:regulation of cell shape"/>
    <property type="evidence" value="ECO:0007669"/>
    <property type="project" value="UniProtKB-KW"/>
</dbReference>
<dbReference type="InterPro" id="IPR001967">
    <property type="entry name" value="Peptidase_S11_N"/>
</dbReference>
<comment type="similarity">
    <text evidence="1 9">Belongs to the peptidase S11 family.</text>
</comment>
<dbReference type="InterPro" id="IPR018044">
    <property type="entry name" value="Peptidase_S11"/>
</dbReference>
<dbReference type="Proteomes" id="UP000283586">
    <property type="component" value="Unassembled WGS sequence"/>
</dbReference>
<reference evidence="16 17" key="2">
    <citation type="submission" date="2018-08" db="EMBL/GenBank/DDBJ databases">
        <title>A genome reference for cultivated species of the human gut microbiota.</title>
        <authorList>
            <person name="Zou Y."/>
            <person name="Xue W."/>
            <person name="Luo G."/>
        </authorList>
    </citation>
    <scope>NUCLEOTIDE SEQUENCE [LARGE SCALE GENOMIC DNA]</scope>
    <source>
        <strain evidence="14 16">AF31-21AC</strain>
        <strain evidence="13 17">AM43-11</strain>
    </source>
</reference>
<evidence type="ECO:0000313" key="13">
    <source>
        <dbReference type="EMBL" id="RHA67424.1"/>
    </source>
</evidence>
<keyword evidence="12" id="KW-0121">Carboxypeptidase</keyword>
<evidence type="ECO:0000313" key="12">
    <source>
        <dbReference type="EMBL" id="CUN15031.1"/>
    </source>
</evidence>
<evidence type="ECO:0000256" key="9">
    <source>
        <dbReference type="RuleBase" id="RU004016"/>
    </source>
</evidence>